<dbReference type="Gene3D" id="3.90.20.10">
    <property type="match status" value="1"/>
</dbReference>
<evidence type="ECO:0000313" key="2">
    <source>
        <dbReference type="Proteomes" id="UP000178587"/>
    </source>
</evidence>
<protein>
    <recommendedName>
        <fullName evidence="3">t-SNARE coiled-coil homology domain-containing protein</fullName>
    </recommendedName>
</protein>
<gene>
    <name evidence="1" type="ORF">A3A34_03620</name>
</gene>
<evidence type="ECO:0000313" key="1">
    <source>
        <dbReference type="EMBL" id="OGG74882.1"/>
    </source>
</evidence>
<sequence length="113" mass="13536">MKKKKKQKVDTIEKLAILMVEGFEQVDKRFEQVDKRFEQVDKRFDRVETRLEGVELQLKDVKGELSYFRHEVAEIRQRIEHLEELGARNAGFAKEIDYLLERVGKIEKHLHRA</sequence>
<dbReference type="Proteomes" id="UP000178587">
    <property type="component" value="Unassembled WGS sequence"/>
</dbReference>
<evidence type="ECO:0008006" key="3">
    <source>
        <dbReference type="Google" id="ProtNLM"/>
    </source>
</evidence>
<dbReference type="AlphaFoldDB" id="A0A1F6ENI9"/>
<dbReference type="EMBL" id="MFLU01000011">
    <property type="protein sequence ID" value="OGG74882.1"/>
    <property type="molecule type" value="Genomic_DNA"/>
</dbReference>
<dbReference type="SUPFAM" id="SSF57997">
    <property type="entry name" value="Tropomyosin"/>
    <property type="match status" value="1"/>
</dbReference>
<proteinExistence type="predicted"/>
<name>A0A1F6ENI9_9BACT</name>
<dbReference type="STRING" id="1798507.A3A34_03620"/>
<reference evidence="1 2" key="1">
    <citation type="journal article" date="2016" name="Nat. Commun.">
        <title>Thousands of microbial genomes shed light on interconnected biogeochemical processes in an aquifer system.</title>
        <authorList>
            <person name="Anantharaman K."/>
            <person name="Brown C.T."/>
            <person name="Hug L.A."/>
            <person name="Sharon I."/>
            <person name="Castelle C.J."/>
            <person name="Probst A.J."/>
            <person name="Thomas B.C."/>
            <person name="Singh A."/>
            <person name="Wilkins M.J."/>
            <person name="Karaoz U."/>
            <person name="Brodie E.L."/>
            <person name="Williams K.H."/>
            <person name="Hubbard S.S."/>
            <person name="Banfield J.F."/>
        </authorList>
    </citation>
    <scope>NUCLEOTIDE SEQUENCE [LARGE SCALE GENOMIC DNA]</scope>
</reference>
<comment type="caution">
    <text evidence="1">The sequence shown here is derived from an EMBL/GenBank/DDBJ whole genome shotgun (WGS) entry which is preliminary data.</text>
</comment>
<organism evidence="1 2">
    <name type="scientific">Candidatus Kaiserbacteria bacterium RIFCSPLOWO2_01_FULL_50_24</name>
    <dbReference type="NCBI Taxonomy" id="1798507"/>
    <lineage>
        <taxon>Bacteria</taxon>
        <taxon>Candidatus Kaiseribacteriota</taxon>
    </lineage>
</organism>
<accession>A0A1F6ENI9</accession>